<evidence type="ECO:0000313" key="3">
    <source>
        <dbReference type="EMBL" id="KAF7826561.1"/>
    </source>
</evidence>
<organism evidence="3 4">
    <name type="scientific">Senna tora</name>
    <dbReference type="NCBI Taxonomy" id="362788"/>
    <lineage>
        <taxon>Eukaryota</taxon>
        <taxon>Viridiplantae</taxon>
        <taxon>Streptophyta</taxon>
        <taxon>Embryophyta</taxon>
        <taxon>Tracheophyta</taxon>
        <taxon>Spermatophyta</taxon>
        <taxon>Magnoliopsida</taxon>
        <taxon>eudicotyledons</taxon>
        <taxon>Gunneridae</taxon>
        <taxon>Pentapetalae</taxon>
        <taxon>rosids</taxon>
        <taxon>fabids</taxon>
        <taxon>Fabales</taxon>
        <taxon>Fabaceae</taxon>
        <taxon>Caesalpinioideae</taxon>
        <taxon>Cassia clade</taxon>
        <taxon>Senna</taxon>
    </lineage>
</organism>
<feature type="compositionally biased region" description="Basic and acidic residues" evidence="1">
    <location>
        <begin position="201"/>
        <end position="217"/>
    </location>
</feature>
<reference evidence="3" key="1">
    <citation type="submission" date="2020-09" db="EMBL/GenBank/DDBJ databases">
        <title>Genome-Enabled Discovery of Anthraquinone Biosynthesis in Senna tora.</title>
        <authorList>
            <person name="Kang S.-H."/>
            <person name="Pandey R.P."/>
            <person name="Lee C.-M."/>
            <person name="Sim J.-S."/>
            <person name="Jeong J.-T."/>
            <person name="Choi B.-S."/>
            <person name="Jung M."/>
            <person name="Ginzburg D."/>
            <person name="Zhao K."/>
            <person name="Won S.Y."/>
            <person name="Oh T.-J."/>
            <person name="Yu Y."/>
            <person name="Kim N.-H."/>
            <person name="Lee O.R."/>
            <person name="Lee T.-H."/>
            <person name="Bashyal P."/>
            <person name="Kim T.-S."/>
            <person name="Lee W.-H."/>
            <person name="Kawkins C."/>
            <person name="Kim C.-K."/>
            <person name="Kim J.S."/>
            <person name="Ahn B.O."/>
            <person name="Rhee S.Y."/>
            <person name="Sohng J.K."/>
        </authorList>
    </citation>
    <scope>NUCLEOTIDE SEQUENCE</scope>
    <source>
        <tissue evidence="3">Leaf</tissue>
    </source>
</reference>
<comment type="caution">
    <text evidence="3">The sequence shown here is derived from an EMBL/GenBank/DDBJ whole genome shotgun (WGS) entry which is preliminary data.</text>
</comment>
<keyword evidence="2" id="KW-0472">Membrane</keyword>
<keyword evidence="4" id="KW-1185">Reference proteome</keyword>
<evidence type="ECO:0000256" key="1">
    <source>
        <dbReference type="SAM" id="MobiDB-lite"/>
    </source>
</evidence>
<keyword evidence="2" id="KW-0812">Transmembrane</keyword>
<dbReference type="EMBL" id="JAAIUW010000006">
    <property type="protein sequence ID" value="KAF7826561.1"/>
    <property type="molecule type" value="Genomic_DNA"/>
</dbReference>
<feature type="transmembrane region" description="Helical" evidence="2">
    <location>
        <begin position="71"/>
        <end position="92"/>
    </location>
</feature>
<accession>A0A834TTM5</accession>
<evidence type="ECO:0000256" key="2">
    <source>
        <dbReference type="SAM" id="Phobius"/>
    </source>
</evidence>
<feature type="region of interest" description="Disordered" evidence="1">
    <location>
        <begin position="1"/>
        <end position="45"/>
    </location>
</feature>
<proteinExistence type="predicted"/>
<keyword evidence="2" id="KW-1133">Transmembrane helix</keyword>
<evidence type="ECO:0000313" key="4">
    <source>
        <dbReference type="Proteomes" id="UP000634136"/>
    </source>
</evidence>
<name>A0A834TTM5_9FABA</name>
<gene>
    <name evidence="3" type="ORF">G2W53_017725</name>
</gene>
<dbReference type="AlphaFoldDB" id="A0A834TTM5"/>
<dbReference type="Proteomes" id="UP000634136">
    <property type="component" value="Unassembled WGS sequence"/>
</dbReference>
<feature type="compositionally biased region" description="Polar residues" evidence="1">
    <location>
        <begin position="28"/>
        <end position="44"/>
    </location>
</feature>
<sequence length="223" mass="23252">MTPSKMPFYLSSSSSLKQPSQRLPQSSAETPKSSQLPYTGNTNPKPVDPDFAIQLIEALRGVGAATAVLEFLVEILIVAVNFIGAIGTVIGFDRGGTFLHRVHELEVDPRGTEASHVQGPCALDLGAVSLTELLHLVAALDGGFGRRGVRAASDDRIGDLLPVGGLEVATTKGVPLVPVSVDEGDVGGPGEDGEAIGDGEGSVRWEIKGQGEEEAKYKRGGAR</sequence>
<protein>
    <submittedName>
        <fullName evidence="3">Uncharacterized protein</fullName>
    </submittedName>
</protein>
<feature type="compositionally biased region" description="Low complexity" evidence="1">
    <location>
        <begin position="10"/>
        <end position="27"/>
    </location>
</feature>
<feature type="region of interest" description="Disordered" evidence="1">
    <location>
        <begin position="179"/>
        <end position="223"/>
    </location>
</feature>